<sequence>MSHTSIHNLPSATWQWVDPLKSLFLIVIIVVWGYCLDICGGQPNYSLEIQRLMGLGTFFVTIAFSYLIQLTFSHIFSYVQGFFLTREQGIPLDSIVIGGSPLRVSIEFFNMLRKKHISVTMSYLIILIAYILSFGIGAYTTSNLGAPYIMETNSFKWVQAPTVLTKELNDSMYNAFVEDNFFGPYSGAQFNALITFLTKQFETELKENISITNQVNNDYLNQWKRENMFENVGMQYLASQCNVTVNLPCGINSSENIRVMANYISENKSFYASLCTQPIK</sequence>
<dbReference type="Proteomes" id="UP000789366">
    <property type="component" value="Unassembled WGS sequence"/>
</dbReference>
<protein>
    <submittedName>
        <fullName evidence="1">1219_t:CDS:1</fullName>
    </submittedName>
</protein>
<organism evidence="1 2">
    <name type="scientific">Cetraspora pellucida</name>
    <dbReference type="NCBI Taxonomy" id="1433469"/>
    <lineage>
        <taxon>Eukaryota</taxon>
        <taxon>Fungi</taxon>
        <taxon>Fungi incertae sedis</taxon>
        <taxon>Mucoromycota</taxon>
        <taxon>Glomeromycotina</taxon>
        <taxon>Glomeromycetes</taxon>
        <taxon>Diversisporales</taxon>
        <taxon>Gigasporaceae</taxon>
        <taxon>Cetraspora</taxon>
    </lineage>
</organism>
<evidence type="ECO:0000313" key="2">
    <source>
        <dbReference type="Proteomes" id="UP000789366"/>
    </source>
</evidence>
<gene>
    <name evidence="1" type="ORF">SPELUC_LOCUS7488</name>
</gene>
<proteinExistence type="predicted"/>
<dbReference type="EMBL" id="CAJVPW010009940">
    <property type="protein sequence ID" value="CAG8610687.1"/>
    <property type="molecule type" value="Genomic_DNA"/>
</dbReference>
<reference evidence="1" key="1">
    <citation type="submission" date="2021-06" db="EMBL/GenBank/DDBJ databases">
        <authorList>
            <person name="Kallberg Y."/>
            <person name="Tangrot J."/>
            <person name="Rosling A."/>
        </authorList>
    </citation>
    <scope>NUCLEOTIDE SEQUENCE</scope>
    <source>
        <strain evidence="1">28 12/20/2015</strain>
    </source>
</reference>
<comment type="caution">
    <text evidence="1">The sequence shown here is derived from an EMBL/GenBank/DDBJ whole genome shotgun (WGS) entry which is preliminary data.</text>
</comment>
<name>A0ACA9MTM2_9GLOM</name>
<evidence type="ECO:0000313" key="1">
    <source>
        <dbReference type="EMBL" id="CAG8610687.1"/>
    </source>
</evidence>
<keyword evidence="2" id="KW-1185">Reference proteome</keyword>
<accession>A0ACA9MTM2</accession>